<dbReference type="AlphaFoldDB" id="A0A6V7QD69"/>
<dbReference type="Gene3D" id="3.80.10.10">
    <property type="entry name" value="Ribonuclease Inhibitor"/>
    <property type="match status" value="2"/>
</dbReference>
<dbReference type="InterPro" id="IPR027417">
    <property type="entry name" value="P-loop_NTPase"/>
</dbReference>
<keyword evidence="1" id="KW-0433">Leucine-rich repeat</keyword>
<dbReference type="InterPro" id="IPR058922">
    <property type="entry name" value="WHD_DRP"/>
</dbReference>
<proteinExistence type="predicted"/>
<dbReference type="EMBL" id="LR862135">
    <property type="protein sequence ID" value="CAD1841083.1"/>
    <property type="molecule type" value="Genomic_DNA"/>
</dbReference>
<reference evidence="6" key="1">
    <citation type="submission" date="2020-07" db="EMBL/GenBank/DDBJ databases">
        <authorList>
            <person name="Lin J."/>
        </authorList>
    </citation>
    <scope>NUCLEOTIDE SEQUENCE</scope>
</reference>
<dbReference type="Gene3D" id="3.40.50.300">
    <property type="entry name" value="P-loop containing nucleotide triphosphate hydrolases"/>
    <property type="match status" value="1"/>
</dbReference>
<dbReference type="InterPro" id="IPR032675">
    <property type="entry name" value="LRR_dom_sf"/>
</dbReference>
<feature type="domain" description="NB-ARC" evidence="3">
    <location>
        <begin position="43"/>
        <end position="156"/>
    </location>
</feature>
<feature type="domain" description="Disease resistance protein winged helix" evidence="4">
    <location>
        <begin position="197"/>
        <end position="235"/>
    </location>
</feature>
<dbReference type="Pfam" id="PF23559">
    <property type="entry name" value="WHD_DRP"/>
    <property type="match status" value="1"/>
</dbReference>
<evidence type="ECO:0000259" key="4">
    <source>
        <dbReference type="Pfam" id="PF23559"/>
    </source>
</evidence>
<dbReference type="InterPro" id="IPR056789">
    <property type="entry name" value="LRR_R13L1-DRL21"/>
</dbReference>
<evidence type="ECO:0000256" key="1">
    <source>
        <dbReference type="ARBA" id="ARBA00022614"/>
    </source>
</evidence>
<dbReference type="PANTHER" id="PTHR36766">
    <property type="entry name" value="PLANT BROAD-SPECTRUM MILDEW RESISTANCE PROTEIN RPW8"/>
    <property type="match status" value="1"/>
</dbReference>
<sequence>MRLDAISDELREIINHLEDDLPERQDKLLSVEAGKIFSSIKPQVFGNEEKEVQKHFELKNWVCASESFDVKQLIKEIIEFGTEEKESILTDLDSLQLILKEKVMSRRFILVLDDVQIKDSSEWRKLYVPLNHGLQGSMIFVTARSLEIANQLDTSYPIFLVGLTDDIIAQASDLMQSAYDLMKLEVHLELEDIGKRVAAKQDDLVFSWMALGFIAPQGNMRMEDVAMNYFQNLTSSPKRGWHGIGELKDLTQLHQSLTVKNLENVESVEDAFQAKLENKECLNELVLEWSLSRSASSRCSSYFAMDEKVLEALRPHSKLKELEIRCYRDCPNLPCPRKMVLPSSIKRLTLDSCGYLGKSLPGCLQYLSDLMYLNICCCPHIESLTGQVFHHLRALKCLYISECPKLRSLSGLEALTSLQELTILKCPHLAESESFSDTEEQQKGMLLLELTIDNTALLQFPSLRNLFSSSLNHSLNLAIWESCESVMFVGEDEEWLQILKTLRVLSFESCANLRSLPSWLRSLTSLEKLRICNCPHIILPQKENLPTSLKDLCFDD</sequence>
<organism evidence="6">
    <name type="scientific">Ananas comosus var. bracteatus</name>
    <name type="common">red pineapple</name>
    <dbReference type="NCBI Taxonomy" id="296719"/>
    <lineage>
        <taxon>Eukaryota</taxon>
        <taxon>Viridiplantae</taxon>
        <taxon>Streptophyta</taxon>
        <taxon>Embryophyta</taxon>
        <taxon>Tracheophyta</taxon>
        <taxon>Spermatophyta</taxon>
        <taxon>Magnoliopsida</taxon>
        <taxon>Liliopsida</taxon>
        <taxon>Poales</taxon>
        <taxon>Bromeliaceae</taxon>
        <taxon>Bromelioideae</taxon>
        <taxon>Ananas</taxon>
    </lineage>
</organism>
<dbReference type="Pfam" id="PF00931">
    <property type="entry name" value="NB-ARC"/>
    <property type="match status" value="1"/>
</dbReference>
<name>A0A6V7QD69_ANACO</name>
<evidence type="ECO:0000259" key="3">
    <source>
        <dbReference type="Pfam" id="PF00931"/>
    </source>
</evidence>
<evidence type="ECO:0000256" key="2">
    <source>
        <dbReference type="ARBA" id="ARBA00022821"/>
    </source>
</evidence>
<evidence type="ECO:0000313" key="6">
    <source>
        <dbReference type="EMBL" id="CAD1841083.1"/>
    </source>
</evidence>
<protein>
    <submittedName>
        <fullName evidence="6">Uncharacterized protein</fullName>
    </submittedName>
</protein>
<dbReference type="SUPFAM" id="SSF52540">
    <property type="entry name" value="P-loop containing nucleoside triphosphate hydrolases"/>
    <property type="match status" value="1"/>
</dbReference>
<feature type="domain" description="R13L1/DRL21-like LRR repeat region" evidence="5">
    <location>
        <begin position="244"/>
        <end position="403"/>
    </location>
</feature>
<dbReference type="SUPFAM" id="SSF52058">
    <property type="entry name" value="L domain-like"/>
    <property type="match status" value="1"/>
</dbReference>
<dbReference type="GO" id="GO:0043531">
    <property type="term" value="F:ADP binding"/>
    <property type="evidence" value="ECO:0007669"/>
    <property type="project" value="InterPro"/>
</dbReference>
<gene>
    <name evidence="6" type="ORF">CB5_LOCUS24294</name>
</gene>
<dbReference type="PANTHER" id="PTHR36766:SF64">
    <property type="entry name" value="OS12G0206100 PROTEIN"/>
    <property type="match status" value="1"/>
</dbReference>
<dbReference type="InterPro" id="IPR002182">
    <property type="entry name" value="NB-ARC"/>
</dbReference>
<accession>A0A6V7QD69</accession>
<dbReference type="Pfam" id="PF25019">
    <property type="entry name" value="LRR_R13L1-DRL21"/>
    <property type="match status" value="1"/>
</dbReference>
<keyword evidence="2" id="KW-0611">Plant defense</keyword>
<evidence type="ECO:0000259" key="5">
    <source>
        <dbReference type="Pfam" id="PF25019"/>
    </source>
</evidence>